<dbReference type="OrthoDB" id="338237at2"/>
<dbReference type="PANTHER" id="PTHR36922">
    <property type="entry name" value="BLL2446 PROTEIN"/>
    <property type="match status" value="1"/>
</dbReference>
<dbReference type="EMBL" id="CP037901">
    <property type="protein sequence ID" value="QBP11791.1"/>
    <property type="molecule type" value="Genomic_DNA"/>
</dbReference>
<dbReference type="Pfam" id="PF09351">
    <property type="entry name" value="DUF1993"/>
    <property type="match status" value="1"/>
</dbReference>
<reference evidence="1 2" key="1">
    <citation type="submission" date="2019-03" db="EMBL/GenBank/DDBJ databases">
        <title>Comparative insights into the high quality Complete genome sequence of highly metal resistant Cupriavidus metallidurans strain BS1 isolated from a gold-copper mine.</title>
        <authorList>
            <person name="Mazhar H.S."/>
            <person name="Rensing C."/>
        </authorList>
    </citation>
    <scope>NUCLEOTIDE SEQUENCE [LARGE SCALE GENOMIC DNA]</scope>
    <source>
        <strain evidence="1 2">BS1</strain>
    </source>
</reference>
<dbReference type="InterPro" id="IPR034660">
    <property type="entry name" value="DinB/YfiT-like"/>
</dbReference>
<dbReference type="InterPro" id="IPR018531">
    <property type="entry name" value="DUF1993"/>
</dbReference>
<evidence type="ECO:0000313" key="1">
    <source>
        <dbReference type="EMBL" id="QBP11791.1"/>
    </source>
</evidence>
<proteinExistence type="predicted"/>
<sequence>MVALPAMHHRLCRSENCSRARATTNGENTMSLTVHSMIVRDYVHMLRNMLGWLDKAQAHADSKGFDSANYLDMRLAPDMLPFSRQVLIACQIAVLGVERFSGVGAPRREHEDASVQDLRQRVSLVIDFLDTITVGQIDGSAVQELVVPQRGKPALEFDRSGFVRWSQGNFFFHATMTYGLLRHAGVELGKADFLGLA</sequence>
<dbReference type="Gene3D" id="1.20.120.450">
    <property type="entry name" value="dinb family like domain"/>
    <property type="match status" value="1"/>
</dbReference>
<dbReference type="AlphaFoldDB" id="A0A482IU20"/>
<organism evidence="1 2">
    <name type="scientific">Cupriavidus metallidurans</name>
    <dbReference type="NCBI Taxonomy" id="119219"/>
    <lineage>
        <taxon>Bacteria</taxon>
        <taxon>Pseudomonadati</taxon>
        <taxon>Pseudomonadota</taxon>
        <taxon>Betaproteobacteria</taxon>
        <taxon>Burkholderiales</taxon>
        <taxon>Burkholderiaceae</taxon>
        <taxon>Cupriavidus</taxon>
    </lineage>
</organism>
<dbReference type="Proteomes" id="UP000253772">
    <property type="component" value="Chromosome c2"/>
</dbReference>
<dbReference type="PANTHER" id="PTHR36922:SF1">
    <property type="entry name" value="DUF1993 DOMAIN-CONTAINING PROTEIN"/>
    <property type="match status" value="1"/>
</dbReference>
<name>A0A482IU20_9BURK</name>
<accession>A0A482IU20</accession>
<evidence type="ECO:0000313" key="2">
    <source>
        <dbReference type="Proteomes" id="UP000253772"/>
    </source>
</evidence>
<protein>
    <submittedName>
        <fullName evidence="1">DUF1993 domain-containing protein</fullName>
    </submittedName>
</protein>
<gene>
    <name evidence="1" type="ORF">DDF84_018440</name>
</gene>
<dbReference type="SUPFAM" id="SSF109854">
    <property type="entry name" value="DinB/YfiT-like putative metalloenzymes"/>
    <property type="match status" value="1"/>
</dbReference>